<dbReference type="FunFam" id="3.40.50.150:FF:000195">
    <property type="entry name" value="Methyltransferase domain containing protein"/>
    <property type="match status" value="1"/>
</dbReference>
<proteinExistence type="predicted"/>
<comment type="caution">
    <text evidence="5">The sequence shown here is derived from an EMBL/GenBank/DDBJ whole genome shotgun (WGS) entry which is preliminary data.</text>
</comment>
<organism evidence="5 6">
    <name type="scientific">Chiloscyllium punctatum</name>
    <name type="common">Brownbanded bambooshark</name>
    <name type="synonym">Hemiscyllium punctatum</name>
    <dbReference type="NCBI Taxonomy" id="137246"/>
    <lineage>
        <taxon>Eukaryota</taxon>
        <taxon>Metazoa</taxon>
        <taxon>Chordata</taxon>
        <taxon>Craniata</taxon>
        <taxon>Vertebrata</taxon>
        <taxon>Chondrichthyes</taxon>
        <taxon>Elasmobranchii</taxon>
        <taxon>Galeomorphii</taxon>
        <taxon>Galeoidea</taxon>
        <taxon>Orectolobiformes</taxon>
        <taxon>Hemiscylliidae</taxon>
        <taxon>Chiloscyllium</taxon>
    </lineage>
</organism>
<dbReference type="EMBL" id="BEZZ01000064">
    <property type="protein sequence ID" value="GCC24724.1"/>
    <property type="molecule type" value="Genomic_DNA"/>
</dbReference>
<dbReference type="OMA" id="HGNWCIV"/>
<evidence type="ECO:0000313" key="5">
    <source>
        <dbReference type="EMBL" id="GCC24724.1"/>
    </source>
</evidence>
<evidence type="ECO:0000256" key="1">
    <source>
        <dbReference type="ARBA" id="ARBA00022603"/>
    </source>
</evidence>
<dbReference type="GO" id="GO:0005737">
    <property type="term" value="C:cytoplasm"/>
    <property type="evidence" value="ECO:0007669"/>
    <property type="project" value="TreeGrafter"/>
</dbReference>
<dbReference type="InterPro" id="IPR013216">
    <property type="entry name" value="Methyltransf_11"/>
</dbReference>
<dbReference type="GO" id="GO:0002098">
    <property type="term" value="P:tRNA wobble uridine modification"/>
    <property type="evidence" value="ECO:0007669"/>
    <property type="project" value="TreeGrafter"/>
</dbReference>
<keyword evidence="6" id="KW-1185">Reference proteome</keyword>
<dbReference type="GO" id="GO:0005634">
    <property type="term" value="C:nucleus"/>
    <property type="evidence" value="ECO:0007669"/>
    <property type="project" value="TreeGrafter"/>
</dbReference>
<dbReference type="InterPro" id="IPR029063">
    <property type="entry name" value="SAM-dependent_MTases_sf"/>
</dbReference>
<dbReference type="SUPFAM" id="SSF53335">
    <property type="entry name" value="S-adenosyl-L-methionine-dependent methyltransferases"/>
    <property type="match status" value="1"/>
</dbReference>
<evidence type="ECO:0000256" key="3">
    <source>
        <dbReference type="SAM" id="MobiDB-lite"/>
    </source>
</evidence>
<dbReference type="AlphaFoldDB" id="A0A401S2W7"/>
<feature type="domain" description="Methyltransferase type 11" evidence="4">
    <location>
        <begin position="106"/>
        <end position="194"/>
    </location>
</feature>
<protein>
    <recommendedName>
        <fullName evidence="4">Methyltransferase type 11 domain-containing protein</fullName>
    </recommendedName>
</protein>
<accession>A0A401S2W7</accession>
<feature type="compositionally biased region" description="Polar residues" evidence="3">
    <location>
        <begin position="429"/>
        <end position="451"/>
    </location>
</feature>
<gene>
    <name evidence="5" type="ORF">chiPu_0003126</name>
</gene>
<dbReference type="CDD" id="cd02440">
    <property type="entry name" value="AdoMet_MTases"/>
    <property type="match status" value="1"/>
</dbReference>
<feature type="region of interest" description="Disordered" evidence="3">
    <location>
        <begin position="224"/>
        <end position="258"/>
    </location>
</feature>
<feature type="compositionally biased region" description="Basic and acidic residues" evidence="3">
    <location>
        <begin position="243"/>
        <end position="253"/>
    </location>
</feature>
<dbReference type="GO" id="GO:0008757">
    <property type="term" value="F:S-adenosylmethionine-dependent methyltransferase activity"/>
    <property type="evidence" value="ECO:0007669"/>
    <property type="project" value="InterPro"/>
</dbReference>
<reference evidence="5 6" key="1">
    <citation type="journal article" date="2018" name="Nat. Ecol. Evol.">
        <title>Shark genomes provide insights into elasmobranch evolution and the origin of vertebrates.</title>
        <authorList>
            <person name="Hara Y"/>
            <person name="Yamaguchi K"/>
            <person name="Onimaru K"/>
            <person name="Kadota M"/>
            <person name="Koyanagi M"/>
            <person name="Keeley SD"/>
            <person name="Tatsumi K"/>
            <person name="Tanaka K"/>
            <person name="Motone F"/>
            <person name="Kageyama Y"/>
            <person name="Nozu R"/>
            <person name="Adachi N"/>
            <person name="Nishimura O"/>
            <person name="Nakagawa R"/>
            <person name="Tanegashima C"/>
            <person name="Kiyatake I"/>
            <person name="Matsumoto R"/>
            <person name="Murakumo K"/>
            <person name="Nishida K"/>
            <person name="Terakita A"/>
            <person name="Kuratani S"/>
            <person name="Sato K"/>
            <person name="Hyodo S Kuraku.S."/>
        </authorList>
    </citation>
    <scope>NUCLEOTIDE SEQUENCE [LARGE SCALE GENOMIC DNA]</scope>
</reference>
<sequence length="509" mass="58133">MLLGLLGSVLPDLLGSLLLGLLESMLVGLLESMLLGLLGSMLLGLLGDIRDSFTNSMELEAIQLEEAHVHNVYKQTAPYFNELRSKAWPSVRQFLLDQEPGSLIADVGCGIGKYLNVNSQAYKLGSDYCSPLVEIAKRHGHEVLVCDNLILPFRDQCFNAIISVGVIHHFSTKGRRIRAIKEMTRTLHHRGQMMIYVWAMEQKHRHFEKQDIFVPWNRSLCSRPSSESSQGHNKPITANTVKAQDKDQMKTDPTEASAKLSLRQDQHTILSYRTNNHTLLENCCSRMSEDQEHPFYKNLGKSFCSWFFSKSLDEAAMQTHIDHFKSMRKSPEVIHKWRNNVQPVGNLGLPSRHCSLDGDCPPLTKRDSFEDEVFTENPNHKESQWLESSLKEKQRSHQSESCRQEILNLCQANRQIFQKTDEATRSKESTSSFKRTSTTESPDSGIDSTRSVALDDKQEEFADATELMRYYHVFREGELAQLIEENVQELRILNSSYDHGNWCIIAEKE</sequence>
<dbReference type="Proteomes" id="UP000287033">
    <property type="component" value="Unassembled WGS sequence"/>
</dbReference>
<dbReference type="GO" id="GO:0000049">
    <property type="term" value="F:tRNA binding"/>
    <property type="evidence" value="ECO:0007669"/>
    <property type="project" value="TreeGrafter"/>
</dbReference>
<dbReference type="Pfam" id="PF08241">
    <property type="entry name" value="Methyltransf_11"/>
    <property type="match status" value="1"/>
</dbReference>
<evidence type="ECO:0000259" key="4">
    <source>
        <dbReference type="Pfam" id="PF08241"/>
    </source>
</evidence>
<dbReference type="STRING" id="137246.A0A401S2W7"/>
<feature type="compositionally biased region" description="Polar residues" evidence="3">
    <location>
        <begin position="230"/>
        <end position="242"/>
    </location>
</feature>
<name>A0A401S2W7_CHIPU</name>
<dbReference type="GO" id="GO:0106335">
    <property type="term" value="F:tRNA (5-carboxymethyluridine(34)-5-O)-methyltransferase activity"/>
    <property type="evidence" value="ECO:0007669"/>
    <property type="project" value="TreeGrafter"/>
</dbReference>
<dbReference type="InterPro" id="IPR051422">
    <property type="entry name" value="AlkB_tRNA_MeTrf/Diox"/>
</dbReference>
<dbReference type="Gene3D" id="3.40.50.150">
    <property type="entry name" value="Vaccinia Virus protein VP39"/>
    <property type="match status" value="2"/>
</dbReference>
<feature type="region of interest" description="Disordered" evidence="3">
    <location>
        <begin position="420"/>
        <end position="454"/>
    </location>
</feature>
<dbReference type="GO" id="GO:0030488">
    <property type="term" value="P:tRNA methylation"/>
    <property type="evidence" value="ECO:0007669"/>
    <property type="project" value="TreeGrafter"/>
</dbReference>
<evidence type="ECO:0000313" key="6">
    <source>
        <dbReference type="Proteomes" id="UP000287033"/>
    </source>
</evidence>
<dbReference type="PANTHER" id="PTHR13069">
    <property type="entry name" value="ALKYLATED DNA REPAIR PROTEIN ALKB HOMOLOG 8"/>
    <property type="match status" value="1"/>
</dbReference>
<dbReference type="OrthoDB" id="271595at2759"/>
<dbReference type="PANTHER" id="PTHR13069:SF36">
    <property type="entry name" value="TRNA METHYLTRANSFERASE 9B-RELATED"/>
    <property type="match status" value="1"/>
</dbReference>
<keyword evidence="2" id="KW-0808">Transferase</keyword>
<evidence type="ECO:0000256" key="2">
    <source>
        <dbReference type="ARBA" id="ARBA00022679"/>
    </source>
</evidence>
<keyword evidence="1" id="KW-0489">Methyltransferase</keyword>